<sequence>MCRSNKLYKKSINADGDLIQYDHNSSIAHVQIVDPYNLELLFFFLPLYNSLQSMNTNSLVLQVHILSQYLVAKPLPCIYFQIEHPSTDASGKTSTTELINANSKPQETLSGSIYRWLESRQKYHRTTNVYFRIKFFHKFIATIC</sequence>
<dbReference type="Proteomes" id="UP000276133">
    <property type="component" value="Unassembled WGS sequence"/>
</dbReference>
<gene>
    <name evidence="1" type="ORF">BpHYR1_007861</name>
</gene>
<protein>
    <submittedName>
        <fullName evidence="1">Uncharacterized protein</fullName>
    </submittedName>
</protein>
<organism evidence="1 2">
    <name type="scientific">Brachionus plicatilis</name>
    <name type="common">Marine rotifer</name>
    <name type="synonym">Brachionus muelleri</name>
    <dbReference type="NCBI Taxonomy" id="10195"/>
    <lineage>
        <taxon>Eukaryota</taxon>
        <taxon>Metazoa</taxon>
        <taxon>Spiralia</taxon>
        <taxon>Gnathifera</taxon>
        <taxon>Rotifera</taxon>
        <taxon>Eurotatoria</taxon>
        <taxon>Monogononta</taxon>
        <taxon>Pseudotrocha</taxon>
        <taxon>Ploima</taxon>
        <taxon>Brachionidae</taxon>
        <taxon>Brachionus</taxon>
    </lineage>
</organism>
<reference evidence="1 2" key="1">
    <citation type="journal article" date="2018" name="Sci. Rep.">
        <title>Genomic signatures of local adaptation to the degree of environmental predictability in rotifers.</title>
        <authorList>
            <person name="Franch-Gras L."/>
            <person name="Hahn C."/>
            <person name="Garcia-Roger E.M."/>
            <person name="Carmona M.J."/>
            <person name="Serra M."/>
            <person name="Gomez A."/>
        </authorList>
    </citation>
    <scope>NUCLEOTIDE SEQUENCE [LARGE SCALE GENOMIC DNA]</scope>
    <source>
        <strain evidence="1">HYR1</strain>
    </source>
</reference>
<comment type="caution">
    <text evidence="1">The sequence shown here is derived from an EMBL/GenBank/DDBJ whole genome shotgun (WGS) entry which is preliminary data.</text>
</comment>
<accession>A0A3M7STF9</accession>
<evidence type="ECO:0000313" key="1">
    <source>
        <dbReference type="EMBL" id="RNA39104.1"/>
    </source>
</evidence>
<name>A0A3M7STF9_BRAPC</name>
<dbReference type="AlphaFoldDB" id="A0A3M7STF9"/>
<dbReference type="EMBL" id="REGN01000789">
    <property type="protein sequence ID" value="RNA39104.1"/>
    <property type="molecule type" value="Genomic_DNA"/>
</dbReference>
<keyword evidence="2" id="KW-1185">Reference proteome</keyword>
<evidence type="ECO:0000313" key="2">
    <source>
        <dbReference type="Proteomes" id="UP000276133"/>
    </source>
</evidence>
<proteinExistence type="predicted"/>